<dbReference type="Proteomes" id="UP000297245">
    <property type="component" value="Unassembled WGS sequence"/>
</dbReference>
<reference evidence="2 3" key="1">
    <citation type="journal article" date="2019" name="Nat. Ecol. Evol.">
        <title>Megaphylogeny resolves global patterns of mushroom evolution.</title>
        <authorList>
            <person name="Varga T."/>
            <person name="Krizsan K."/>
            <person name="Foldi C."/>
            <person name="Dima B."/>
            <person name="Sanchez-Garcia M."/>
            <person name="Sanchez-Ramirez S."/>
            <person name="Szollosi G.J."/>
            <person name="Szarkandi J.G."/>
            <person name="Papp V."/>
            <person name="Albert L."/>
            <person name="Andreopoulos W."/>
            <person name="Angelini C."/>
            <person name="Antonin V."/>
            <person name="Barry K.W."/>
            <person name="Bougher N.L."/>
            <person name="Buchanan P."/>
            <person name="Buyck B."/>
            <person name="Bense V."/>
            <person name="Catcheside P."/>
            <person name="Chovatia M."/>
            <person name="Cooper J."/>
            <person name="Damon W."/>
            <person name="Desjardin D."/>
            <person name="Finy P."/>
            <person name="Geml J."/>
            <person name="Haridas S."/>
            <person name="Hughes K."/>
            <person name="Justo A."/>
            <person name="Karasinski D."/>
            <person name="Kautmanova I."/>
            <person name="Kiss B."/>
            <person name="Kocsube S."/>
            <person name="Kotiranta H."/>
            <person name="LaButti K.M."/>
            <person name="Lechner B.E."/>
            <person name="Liimatainen K."/>
            <person name="Lipzen A."/>
            <person name="Lukacs Z."/>
            <person name="Mihaltcheva S."/>
            <person name="Morgado L.N."/>
            <person name="Niskanen T."/>
            <person name="Noordeloos M.E."/>
            <person name="Ohm R.A."/>
            <person name="Ortiz-Santana B."/>
            <person name="Ovrebo C."/>
            <person name="Racz N."/>
            <person name="Riley R."/>
            <person name="Savchenko A."/>
            <person name="Shiryaev A."/>
            <person name="Soop K."/>
            <person name="Spirin V."/>
            <person name="Szebenyi C."/>
            <person name="Tomsovsky M."/>
            <person name="Tulloss R.E."/>
            <person name="Uehling J."/>
            <person name="Grigoriev I.V."/>
            <person name="Vagvolgyi C."/>
            <person name="Papp T."/>
            <person name="Martin F.M."/>
            <person name="Miettinen O."/>
            <person name="Hibbett D.S."/>
            <person name="Nagy L.G."/>
        </authorList>
    </citation>
    <scope>NUCLEOTIDE SEQUENCE [LARGE SCALE GENOMIC DNA]</scope>
    <source>
        <strain evidence="2 3">CBS 962.96</strain>
    </source>
</reference>
<accession>A0A4S8KKH0</accession>
<evidence type="ECO:0000313" key="2">
    <source>
        <dbReference type="EMBL" id="THU75987.1"/>
    </source>
</evidence>
<keyword evidence="3" id="KW-1185">Reference proteome</keyword>
<evidence type="ECO:0000313" key="3">
    <source>
        <dbReference type="Proteomes" id="UP000297245"/>
    </source>
</evidence>
<name>A0A4S8KKH0_DENBC</name>
<gene>
    <name evidence="2" type="ORF">K435DRAFT_904773</name>
</gene>
<evidence type="ECO:0000256" key="1">
    <source>
        <dbReference type="SAM" id="MobiDB-lite"/>
    </source>
</evidence>
<feature type="compositionally biased region" description="Polar residues" evidence="1">
    <location>
        <begin position="35"/>
        <end position="44"/>
    </location>
</feature>
<feature type="region of interest" description="Disordered" evidence="1">
    <location>
        <begin position="1"/>
        <end position="83"/>
    </location>
</feature>
<protein>
    <submittedName>
        <fullName evidence="2">Uncharacterized protein</fullName>
    </submittedName>
</protein>
<feature type="compositionally biased region" description="Polar residues" evidence="1">
    <location>
        <begin position="15"/>
        <end position="24"/>
    </location>
</feature>
<sequence>MQSDKEHYPYVDCHTQPTSLSSSPIPRRQIESLPGTPTQDTRGQPVSLPVTPTQDREEETQDTLNNKILGKRSSDTYDPTTRKKRRELCIKAASILTTVLAQELEDASTTSNVDSIKSVSDALYGVLQLTWEK</sequence>
<proteinExistence type="predicted"/>
<organism evidence="2 3">
    <name type="scientific">Dendrothele bispora (strain CBS 962.96)</name>
    <dbReference type="NCBI Taxonomy" id="1314807"/>
    <lineage>
        <taxon>Eukaryota</taxon>
        <taxon>Fungi</taxon>
        <taxon>Dikarya</taxon>
        <taxon>Basidiomycota</taxon>
        <taxon>Agaricomycotina</taxon>
        <taxon>Agaricomycetes</taxon>
        <taxon>Agaricomycetidae</taxon>
        <taxon>Agaricales</taxon>
        <taxon>Agaricales incertae sedis</taxon>
        <taxon>Dendrothele</taxon>
    </lineage>
</organism>
<dbReference type="EMBL" id="ML181301">
    <property type="protein sequence ID" value="THU75987.1"/>
    <property type="molecule type" value="Genomic_DNA"/>
</dbReference>
<dbReference type="AlphaFoldDB" id="A0A4S8KKH0"/>